<accession>A0A8J3LMD9</accession>
<feature type="signal peptide" evidence="2">
    <location>
        <begin position="1"/>
        <end position="27"/>
    </location>
</feature>
<keyword evidence="2" id="KW-0732">Signal</keyword>
<evidence type="ECO:0000256" key="1">
    <source>
        <dbReference type="SAM" id="MobiDB-lite"/>
    </source>
</evidence>
<dbReference type="AlphaFoldDB" id="A0A8J3LMD9"/>
<organism evidence="3 4">
    <name type="scientific">Planosporangium flavigriseum</name>
    <dbReference type="NCBI Taxonomy" id="373681"/>
    <lineage>
        <taxon>Bacteria</taxon>
        <taxon>Bacillati</taxon>
        <taxon>Actinomycetota</taxon>
        <taxon>Actinomycetes</taxon>
        <taxon>Micromonosporales</taxon>
        <taxon>Micromonosporaceae</taxon>
        <taxon>Planosporangium</taxon>
    </lineage>
</organism>
<gene>
    <name evidence="3" type="ORF">Pfl04_42370</name>
</gene>
<protein>
    <submittedName>
        <fullName evidence="3">Uncharacterized protein</fullName>
    </submittedName>
</protein>
<dbReference type="Proteomes" id="UP000653674">
    <property type="component" value="Unassembled WGS sequence"/>
</dbReference>
<reference evidence="3" key="1">
    <citation type="submission" date="2021-01" db="EMBL/GenBank/DDBJ databases">
        <title>Whole genome shotgun sequence of Planosporangium flavigriseum NBRC 105377.</title>
        <authorList>
            <person name="Komaki H."/>
            <person name="Tamura T."/>
        </authorList>
    </citation>
    <scope>NUCLEOTIDE SEQUENCE</scope>
    <source>
        <strain evidence="3">NBRC 105377</strain>
    </source>
</reference>
<comment type="caution">
    <text evidence="3">The sequence shown here is derived from an EMBL/GenBank/DDBJ whole genome shotgun (WGS) entry which is preliminary data.</text>
</comment>
<proteinExistence type="predicted"/>
<evidence type="ECO:0000256" key="2">
    <source>
        <dbReference type="SAM" id="SignalP"/>
    </source>
</evidence>
<evidence type="ECO:0000313" key="3">
    <source>
        <dbReference type="EMBL" id="GIG75833.1"/>
    </source>
</evidence>
<dbReference type="EMBL" id="BONU01000038">
    <property type="protein sequence ID" value="GIG75833.1"/>
    <property type="molecule type" value="Genomic_DNA"/>
</dbReference>
<name>A0A8J3LMD9_9ACTN</name>
<feature type="region of interest" description="Disordered" evidence="1">
    <location>
        <begin position="28"/>
        <end position="105"/>
    </location>
</feature>
<feature type="compositionally biased region" description="Basic and acidic residues" evidence="1">
    <location>
        <begin position="80"/>
        <end position="105"/>
    </location>
</feature>
<feature type="compositionally biased region" description="Basic and acidic residues" evidence="1">
    <location>
        <begin position="60"/>
        <end position="71"/>
    </location>
</feature>
<feature type="chain" id="PRO_5035174052" evidence="2">
    <location>
        <begin position="28"/>
        <end position="105"/>
    </location>
</feature>
<sequence>MRTRLRLAGISVAIVVGLAVVGGVALAAEDNPSRGGTPSPAASTADDKGGLRGGNGADDPAGHDVNDDKGGRRAGGSDDPAGHDAGDDKGGQRAGDDKGGQRSGR</sequence>
<evidence type="ECO:0000313" key="4">
    <source>
        <dbReference type="Proteomes" id="UP000653674"/>
    </source>
</evidence>
<dbReference type="RefSeq" id="WP_203981521.1">
    <property type="nucleotide sequence ID" value="NZ_BONU01000038.1"/>
</dbReference>
<keyword evidence="4" id="KW-1185">Reference proteome</keyword>